<dbReference type="Gene3D" id="2.170.140.10">
    <property type="entry name" value="Chitin binding domain"/>
    <property type="match status" value="2"/>
</dbReference>
<proteinExistence type="predicted"/>
<accession>A0A6V7K3P5</accession>
<reference evidence="3" key="1">
    <citation type="submission" date="2020-07" db="EMBL/GenBank/DDBJ databases">
        <authorList>
            <person name="Ferguson B K."/>
        </authorList>
    </citation>
    <scope>NUCLEOTIDE SEQUENCE</scope>
    <source>
        <strain evidence="3">L06</strain>
    </source>
</reference>
<organism evidence="3">
    <name type="scientific">Bracon brevicornis</name>
    <dbReference type="NCBI Taxonomy" id="1563983"/>
    <lineage>
        <taxon>Eukaryota</taxon>
        <taxon>Metazoa</taxon>
        <taxon>Ecdysozoa</taxon>
        <taxon>Arthropoda</taxon>
        <taxon>Hexapoda</taxon>
        <taxon>Insecta</taxon>
        <taxon>Pterygota</taxon>
        <taxon>Neoptera</taxon>
        <taxon>Endopterygota</taxon>
        <taxon>Hymenoptera</taxon>
        <taxon>Apocrita</taxon>
        <taxon>Ichneumonoidea</taxon>
        <taxon>Braconidae</taxon>
        <taxon>Braconinae</taxon>
        <taxon>Bracon</taxon>
    </lineage>
</organism>
<evidence type="ECO:0000256" key="1">
    <source>
        <dbReference type="SAM" id="MobiDB-lite"/>
    </source>
</evidence>
<dbReference type="Pfam" id="PF01607">
    <property type="entry name" value="CBM_14"/>
    <property type="match status" value="2"/>
</dbReference>
<dbReference type="GO" id="GO:0008061">
    <property type="term" value="F:chitin binding"/>
    <property type="evidence" value="ECO:0007669"/>
    <property type="project" value="InterPro"/>
</dbReference>
<feature type="compositionally biased region" description="Basic and acidic residues" evidence="1">
    <location>
        <begin position="630"/>
        <end position="649"/>
    </location>
</feature>
<dbReference type="AlphaFoldDB" id="A0A6V7K3P5"/>
<feature type="region of interest" description="Disordered" evidence="1">
    <location>
        <begin position="630"/>
        <end position="666"/>
    </location>
</feature>
<evidence type="ECO:0000259" key="2">
    <source>
        <dbReference type="PROSITE" id="PS50940"/>
    </source>
</evidence>
<name>A0A6V7K3P5_9HYME</name>
<dbReference type="SMART" id="SM00494">
    <property type="entry name" value="ChtBD2"/>
    <property type="match status" value="1"/>
</dbReference>
<dbReference type="GO" id="GO:0005576">
    <property type="term" value="C:extracellular region"/>
    <property type="evidence" value="ECO:0007669"/>
    <property type="project" value="InterPro"/>
</dbReference>
<dbReference type="InterPro" id="IPR036508">
    <property type="entry name" value="Chitin-bd_dom_sf"/>
</dbReference>
<feature type="domain" description="Chitin-binding type-2" evidence="2">
    <location>
        <begin position="808"/>
        <end position="869"/>
    </location>
</feature>
<evidence type="ECO:0000313" key="3">
    <source>
        <dbReference type="EMBL" id="CAD1558958.1"/>
    </source>
</evidence>
<dbReference type="InterPro" id="IPR002557">
    <property type="entry name" value="Chitin-bd_dom"/>
</dbReference>
<dbReference type="PROSITE" id="PS50940">
    <property type="entry name" value="CHIT_BIND_II"/>
    <property type="match status" value="1"/>
</dbReference>
<protein>
    <recommendedName>
        <fullName evidence="2">Chitin-binding type-2 domain-containing protein</fullName>
    </recommendedName>
</protein>
<gene>
    <name evidence="3" type="ORF">BBRV_LOCUS69326</name>
</gene>
<dbReference type="SUPFAM" id="SSF57625">
    <property type="entry name" value="Invertebrate chitin-binding proteins"/>
    <property type="match status" value="2"/>
</dbReference>
<dbReference type="EMBL" id="CADCXW020000021">
    <property type="protein sequence ID" value="CAD1558958.1"/>
    <property type="molecule type" value="Genomic_DNA"/>
</dbReference>
<sequence>MPGEGELTAYEFRCPYGLVFDETSVACQWPRLVSACSKVNGVKYGSSTESSEKLNRRLTTKEEIDEARIIYLKQKPDIVTFPQEYEKFPEQTNFHKNQLNSNDPLSVTNVRQREPSVNGNDHFNDGINYSFTTTRRTPTTYLNNDRVNRPTHSPIEIDTTDISSNNLAKEEDDQRIDTMINVDKGAKTNVNHSNNVIANPKTSHKVQNITTVTPSGIVGMRADGLFNDGLISDVNYSIQIMNNHTSTILRNYSNLIPMFSKESNGSTEKTEIYISMASNSSSGIGITPASSYQPPQNYKFDEKNSKLNFDSNREVPLFDQHLHRTTERVTSSSSESIEMTNVNQALDSNVNSKNPAIADIIKSSTSGYSTVEFGEYEETTSGSMKPEKTEERLENTKLLALNNSYMDRIIHSAHEYDKIGFDRMTSNFPSQIDVTPVFLFNSTDGYYENEEDERIQHTVREFNASEHKKENKNLQNYSGGSTQKVTLVSTQFTPAIWPTEIFDINKNIRTSPMRYHIQSTTSVSSPAIFRMLNSDQGLISKNSVTEIVIDNETIQPHHVISPTLINSYERNPFLKDKAVSNHRLPNGKTESLAVINRDTLLDGDRDSNNLNKIVKSTYMRNPFLNKEQAMKEEGPHHKENEEDDGKFPDELTTVSTRNRNHDSTSIESRVDRGSIIVKYSDLHPILLRKLKAECKCSADPFGGFRYSKQPLFIDSSIGAIDLRNYDETNVYVDLGLPKKTVEKTAKFFNNVNSELTTANLLDPSNNIIGRVHSARDNAARDARSFPNFRQIHHSKDMVDNVDSSLFDKIECARPGLFRDTKFCNKFYTCHWDKWQNKFIPRIFNCPVHLAINDETGGCNWPSNGPACQNNQLLL</sequence>